<evidence type="ECO:0000256" key="8">
    <source>
        <dbReference type="ARBA" id="ARBA00022650"/>
    </source>
</evidence>
<feature type="binding site" evidence="13">
    <location>
        <begin position="72"/>
        <end position="75"/>
    </location>
    <ligand>
        <name>NADP(+)</name>
        <dbReference type="ChEBI" id="CHEBI:58349"/>
    </ligand>
</feature>
<comment type="pathway">
    <text evidence="2 14">Amino-acid biosynthesis; L-proline biosynthesis; L-proline from L-glutamate 5-semialdehyde: step 1/1.</text>
</comment>
<dbReference type="InterPro" id="IPR036291">
    <property type="entry name" value="NAD(P)-bd_dom_sf"/>
</dbReference>
<dbReference type="InterPro" id="IPR053790">
    <property type="entry name" value="P5CR-like_CS"/>
</dbReference>
<dbReference type="EC" id="1.5.1.2" evidence="4 14"/>
<evidence type="ECO:0000256" key="7">
    <source>
        <dbReference type="ARBA" id="ARBA00022605"/>
    </source>
</evidence>
<dbReference type="Proteomes" id="UP000009046">
    <property type="component" value="Unassembled WGS sequence"/>
</dbReference>
<dbReference type="VEuPathDB" id="VectorBase:PHUM127700"/>
<dbReference type="Gene3D" id="1.10.3730.10">
    <property type="entry name" value="ProC C-terminal domain-like"/>
    <property type="match status" value="1"/>
</dbReference>
<dbReference type="GeneID" id="8233922"/>
<keyword evidence="19" id="KW-1185">Reference proteome</keyword>
<evidence type="ECO:0000259" key="15">
    <source>
        <dbReference type="Pfam" id="PF03807"/>
    </source>
</evidence>
<evidence type="ECO:0000256" key="2">
    <source>
        <dbReference type="ARBA" id="ARBA00005205"/>
    </source>
</evidence>
<reference evidence="17" key="1">
    <citation type="submission" date="2007-04" db="EMBL/GenBank/DDBJ databases">
        <title>Annotation of Pediculus humanus corporis strain USDA.</title>
        <authorList>
            <person name="Kirkness E."/>
            <person name="Hannick L."/>
            <person name="Hass B."/>
            <person name="Bruggner R."/>
            <person name="Lawson D."/>
            <person name="Bidwell S."/>
            <person name="Joardar V."/>
            <person name="Caler E."/>
            <person name="Walenz B."/>
            <person name="Inman J."/>
            <person name="Schobel S."/>
            <person name="Galinsky K."/>
            <person name="Amedeo P."/>
            <person name="Strausberg R."/>
        </authorList>
    </citation>
    <scope>NUCLEOTIDE SEQUENCE</scope>
    <source>
        <strain evidence="17">USDA</strain>
    </source>
</reference>
<dbReference type="FunFam" id="3.40.50.720:FF:000190">
    <property type="entry name" value="Pyrroline-5-carboxylate reductase"/>
    <property type="match status" value="1"/>
</dbReference>
<evidence type="ECO:0000256" key="5">
    <source>
        <dbReference type="ARBA" id="ARBA00021413"/>
    </source>
</evidence>
<dbReference type="UniPathway" id="UPA00098">
    <property type="reaction ID" value="UER00361"/>
</dbReference>
<evidence type="ECO:0000256" key="13">
    <source>
        <dbReference type="PIRSR" id="PIRSR000193-1"/>
    </source>
</evidence>
<protein>
    <recommendedName>
        <fullName evidence="5 14">Pyrroline-5-carboxylate reductase</fullName>
        <ecNumber evidence="4 14">1.5.1.2</ecNumber>
    </recommendedName>
</protein>
<dbReference type="PROSITE" id="PS00521">
    <property type="entry name" value="P5CR"/>
    <property type="match status" value="1"/>
</dbReference>
<feature type="binding site" evidence="13">
    <location>
        <position position="39"/>
    </location>
    <ligand>
        <name>NADP(+)</name>
        <dbReference type="ChEBI" id="CHEBI:58349"/>
    </ligand>
</feature>
<dbReference type="NCBIfam" id="TIGR00112">
    <property type="entry name" value="proC"/>
    <property type="match status" value="1"/>
</dbReference>
<dbReference type="STRING" id="121224.E0VE13"/>
<dbReference type="HOGENOM" id="CLU_042344_3_1_1"/>
<evidence type="ECO:0000256" key="6">
    <source>
        <dbReference type="ARBA" id="ARBA00022490"/>
    </source>
</evidence>
<dbReference type="InterPro" id="IPR008927">
    <property type="entry name" value="6-PGluconate_DH-like_C_sf"/>
</dbReference>
<dbReference type="InterPro" id="IPR029036">
    <property type="entry name" value="P5CR_dimer"/>
</dbReference>
<feature type="binding site" evidence="13">
    <location>
        <begin position="11"/>
        <end position="16"/>
    </location>
    <ligand>
        <name>NADP(+)</name>
        <dbReference type="ChEBI" id="CHEBI:58349"/>
    </ligand>
</feature>
<feature type="domain" description="Pyrroline-5-carboxylate reductase catalytic N-terminal" evidence="15">
    <location>
        <begin position="8"/>
        <end position="101"/>
    </location>
</feature>
<dbReference type="EnsemblMetazoa" id="PHUM127700-RA">
    <property type="protein sequence ID" value="PHUM127700-PA"/>
    <property type="gene ID" value="PHUM127700"/>
</dbReference>
<feature type="binding site" evidence="13">
    <location>
        <position position="59"/>
    </location>
    <ligand>
        <name>NADPH</name>
        <dbReference type="ChEBI" id="CHEBI:57783"/>
    </ligand>
</feature>
<dbReference type="KEGG" id="phu:Phum_PHUM127700"/>
<evidence type="ECO:0000256" key="1">
    <source>
        <dbReference type="ARBA" id="ARBA00004496"/>
    </source>
</evidence>
<gene>
    <name evidence="18" type="primary">8233922</name>
    <name evidence="17" type="ORF">Phum_PHUM127700</name>
</gene>
<comment type="catalytic activity">
    <reaction evidence="11">
        <text>L-proline + NAD(+) = (S)-1-pyrroline-5-carboxylate + NADH + 2 H(+)</text>
        <dbReference type="Rhea" id="RHEA:14105"/>
        <dbReference type="ChEBI" id="CHEBI:15378"/>
        <dbReference type="ChEBI" id="CHEBI:17388"/>
        <dbReference type="ChEBI" id="CHEBI:57540"/>
        <dbReference type="ChEBI" id="CHEBI:57945"/>
        <dbReference type="ChEBI" id="CHEBI:60039"/>
        <dbReference type="EC" id="1.5.1.2"/>
    </reaction>
</comment>
<name>E0VE13_PEDHC</name>
<evidence type="ECO:0000259" key="16">
    <source>
        <dbReference type="Pfam" id="PF14748"/>
    </source>
</evidence>
<dbReference type="CTD" id="8233922"/>
<comment type="subcellular location">
    <subcellularLocation>
        <location evidence="1">Cytoplasm</location>
    </subcellularLocation>
</comment>
<dbReference type="Pfam" id="PF14748">
    <property type="entry name" value="P5CR_dimer"/>
    <property type="match status" value="1"/>
</dbReference>
<dbReference type="InterPro" id="IPR000304">
    <property type="entry name" value="Pyrroline-COOH_reductase"/>
</dbReference>
<evidence type="ECO:0000256" key="9">
    <source>
        <dbReference type="ARBA" id="ARBA00022857"/>
    </source>
</evidence>
<keyword evidence="8 14" id="KW-0641">Proline biosynthesis</keyword>
<evidence type="ECO:0000313" key="17">
    <source>
        <dbReference type="EMBL" id="EEB11619.1"/>
    </source>
</evidence>
<comment type="catalytic activity">
    <reaction evidence="12 14">
        <text>L-proline + NADP(+) = (S)-1-pyrroline-5-carboxylate + NADPH + 2 H(+)</text>
        <dbReference type="Rhea" id="RHEA:14109"/>
        <dbReference type="ChEBI" id="CHEBI:15378"/>
        <dbReference type="ChEBI" id="CHEBI:17388"/>
        <dbReference type="ChEBI" id="CHEBI:57783"/>
        <dbReference type="ChEBI" id="CHEBI:58349"/>
        <dbReference type="ChEBI" id="CHEBI:60039"/>
        <dbReference type="EC" id="1.5.1.2"/>
    </reaction>
</comment>
<dbReference type="SUPFAM" id="SSF48179">
    <property type="entry name" value="6-phosphogluconate dehydrogenase C-terminal domain-like"/>
    <property type="match status" value="1"/>
</dbReference>
<dbReference type="PANTHER" id="PTHR11645">
    <property type="entry name" value="PYRROLINE-5-CARBOXYLATE REDUCTASE"/>
    <property type="match status" value="1"/>
</dbReference>
<dbReference type="Gene3D" id="3.40.50.720">
    <property type="entry name" value="NAD(P)-binding Rossmann-like Domain"/>
    <property type="match status" value="1"/>
</dbReference>
<feature type="domain" description="Pyrroline-5-carboxylate reductase dimerisation" evidence="16">
    <location>
        <begin position="168"/>
        <end position="271"/>
    </location>
</feature>
<evidence type="ECO:0000313" key="19">
    <source>
        <dbReference type="Proteomes" id="UP000009046"/>
    </source>
</evidence>
<evidence type="ECO:0000256" key="14">
    <source>
        <dbReference type="RuleBase" id="RU003903"/>
    </source>
</evidence>
<dbReference type="FunFam" id="1.10.3730.10:FF:000001">
    <property type="entry name" value="Pyrroline-5-carboxylate reductase"/>
    <property type="match status" value="1"/>
</dbReference>
<comment type="similarity">
    <text evidence="3 14">Belongs to the pyrroline-5-carboxylate reductase family.</text>
</comment>
<dbReference type="eggNOG" id="KOG3124">
    <property type="taxonomic scope" value="Eukaryota"/>
</dbReference>
<organism>
    <name type="scientific">Pediculus humanus subsp. corporis</name>
    <name type="common">Body louse</name>
    <dbReference type="NCBI Taxonomy" id="121224"/>
    <lineage>
        <taxon>Eukaryota</taxon>
        <taxon>Metazoa</taxon>
        <taxon>Ecdysozoa</taxon>
        <taxon>Arthropoda</taxon>
        <taxon>Hexapoda</taxon>
        <taxon>Insecta</taxon>
        <taxon>Pterygota</taxon>
        <taxon>Neoptera</taxon>
        <taxon>Paraneoptera</taxon>
        <taxon>Psocodea</taxon>
        <taxon>Troctomorpha</taxon>
        <taxon>Phthiraptera</taxon>
        <taxon>Anoplura</taxon>
        <taxon>Pediculidae</taxon>
        <taxon>Pediculus</taxon>
    </lineage>
</organism>
<dbReference type="HAMAP" id="MF_01925">
    <property type="entry name" value="P5C_reductase"/>
    <property type="match status" value="1"/>
</dbReference>
<dbReference type="SUPFAM" id="SSF51735">
    <property type="entry name" value="NAD(P)-binding Rossmann-fold domains"/>
    <property type="match status" value="1"/>
</dbReference>
<dbReference type="GO" id="GO:0055129">
    <property type="term" value="P:L-proline biosynthetic process"/>
    <property type="evidence" value="ECO:0007669"/>
    <property type="project" value="UniProtKB-UniPathway"/>
</dbReference>
<evidence type="ECO:0000256" key="10">
    <source>
        <dbReference type="ARBA" id="ARBA00023002"/>
    </source>
</evidence>
<evidence type="ECO:0000313" key="18">
    <source>
        <dbReference type="EnsemblMetazoa" id="PHUM127700-PA"/>
    </source>
</evidence>
<keyword evidence="10 14" id="KW-0560">Oxidoreductase</keyword>
<dbReference type="EMBL" id="DS235088">
    <property type="protein sequence ID" value="EEB11619.1"/>
    <property type="molecule type" value="Genomic_DNA"/>
</dbReference>
<dbReference type="GO" id="GO:0005737">
    <property type="term" value="C:cytoplasm"/>
    <property type="evidence" value="ECO:0007669"/>
    <property type="project" value="UniProtKB-SubCell"/>
</dbReference>
<proteinExistence type="inferred from homology"/>
<accession>E0VE13</accession>
<dbReference type="PIRSF" id="PIRSF000193">
    <property type="entry name" value="Pyrrol-5-carb_rd"/>
    <property type="match status" value="1"/>
</dbReference>
<keyword evidence="6" id="KW-0963">Cytoplasm</keyword>
<dbReference type="OrthoDB" id="10263291at2759"/>
<reference evidence="17" key="2">
    <citation type="submission" date="2007-04" db="EMBL/GenBank/DDBJ databases">
        <title>The genome of the human body louse.</title>
        <authorList>
            <consortium name="The Human Body Louse Genome Consortium"/>
            <person name="Kirkness E."/>
            <person name="Walenz B."/>
            <person name="Hass B."/>
            <person name="Bruggner R."/>
            <person name="Strausberg R."/>
        </authorList>
    </citation>
    <scope>NUCLEOTIDE SEQUENCE</scope>
    <source>
        <strain evidence="17">USDA</strain>
    </source>
</reference>
<keyword evidence="9 13" id="KW-0521">NADP</keyword>
<dbReference type="AlphaFoldDB" id="E0VE13"/>
<dbReference type="InParanoid" id="E0VE13"/>
<dbReference type="FunCoup" id="E0VE13">
    <property type="interactions" value="102"/>
</dbReference>
<dbReference type="InterPro" id="IPR028939">
    <property type="entry name" value="P5C_Rdtase_cat_N"/>
</dbReference>
<dbReference type="GO" id="GO:0004735">
    <property type="term" value="F:pyrroline-5-carboxylate reductase activity"/>
    <property type="evidence" value="ECO:0007669"/>
    <property type="project" value="UniProtKB-EC"/>
</dbReference>
<dbReference type="OMA" id="PHIENLQ"/>
<evidence type="ECO:0000256" key="3">
    <source>
        <dbReference type="ARBA" id="ARBA00005525"/>
    </source>
</evidence>
<dbReference type="EMBL" id="AAZO01001493">
    <property type="status" value="NOT_ANNOTATED_CDS"/>
    <property type="molecule type" value="Genomic_DNA"/>
</dbReference>
<evidence type="ECO:0000256" key="11">
    <source>
        <dbReference type="ARBA" id="ARBA00050547"/>
    </source>
</evidence>
<keyword evidence="7 14" id="KW-0028">Amino-acid biosynthesis</keyword>
<evidence type="ECO:0000256" key="4">
    <source>
        <dbReference type="ARBA" id="ARBA00012855"/>
    </source>
</evidence>
<dbReference type="PANTHER" id="PTHR11645:SF69">
    <property type="entry name" value="PYRROLINE-5-CARBOXYLATE REDUCTASE"/>
    <property type="match status" value="1"/>
</dbReference>
<reference evidence="18" key="3">
    <citation type="submission" date="2021-02" db="UniProtKB">
        <authorList>
            <consortium name="EnsemblMetazoa"/>
        </authorList>
    </citation>
    <scope>IDENTIFICATION</scope>
    <source>
        <strain evidence="18">USDA</strain>
    </source>
</reference>
<evidence type="ECO:0000256" key="12">
    <source>
        <dbReference type="ARBA" id="ARBA00052690"/>
    </source>
</evidence>
<dbReference type="Pfam" id="PF03807">
    <property type="entry name" value="F420_oxidored"/>
    <property type="match status" value="1"/>
</dbReference>
<sequence length="278" mass="29610">MNLDNKVVGFIGGGNMAKAIVSGLLQNNLVKSTQVIISSPSELTLQYWKNLNIKAVLSNSEVINKADIIILAFKPHQLESALKNLDLEESENKLFVSILAGITSQDIYDKLIANSIKKPRVIRVMPNTPVTVCEGCSAISPHSSALKEDINVIEKIFSSVGITEVVIENYMSALTGLIGSGPAYIYTLIEALSDGAVKQGVPRQIATSFAAQTVLGSAKMVLSTKKHPGQLKDEVCSAGGTTIHGIHALEKCGVRAALMNAVEAAAQRADEIGKKSKK</sequence>
<dbReference type="RefSeq" id="XP_002424357.1">
    <property type="nucleotide sequence ID" value="XM_002424312.1"/>
</dbReference>